<keyword evidence="2" id="KW-0479">Metal-binding</keyword>
<evidence type="ECO:0000313" key="8">
    <source>
        <dbReference type="Proteomes" id="UP000243459"/>
    </source>
</evidence>
<evidence type="ECO:0000256" key="3">
    <source>
        <dbReference type="ARBA" id="ARBA00023289"/>
    </source>
</evidence>
<feature type="compositionally biased region" description="Low complexity" evidence="5">
    <location>
        <begin position="84"/>
        <end position="100"/>
    </location>
</feature>
<evidence type="ECO:0000256" key="1">
    <source>
        <dbReference type="ARBA" id="ARBA00022481"/>
    </source>
</evidence>
<dbReference type="Pfam" id="PF00403">
    <property type="entry name" value="HMA"/>
    <property type="match status" value="1"/>
</dbReference>
<dbReference type="InterPro" id="IPR036163">
    <property type="entry name" value="HMA_dom_sf"/>
</dbReference>
<comment type="similarity">
    <text evidence="4">Belongs to the HIPP family.</text>
</comment>
<keyword evidence="8" id="KW-1185">Reference proteome</keyword>
<dbReference type="PANTHER" id="PTHR45868">
    <property type="entry name" value="HEAVY METAL-ASSOCIATED ISOPRENYLATED PLANT PROTEIN 33-RELATED"/>
    <property type="match status" value="1"/>
</dbReference>
<feature type="domain" description="HMA" evidence="6">
    <location>
        <begin position="11"/>
        <end position="74"/>
    </location>
</feature>
<dbReference type="Gene3D" id="3.30.70.100">
    <property type="match status" value="1"/>
</dbReference>
<name>A0A5P1FN36_ASPOF</name>
<dbReference type="AlphaFoldDB" id="A0A5P1FN36"/>
<dbReference type="EMBL" id="CM007382">
    <property type="protein sequence ID" value="ONK78040.1"/>
    <property type="molecule type" value="Genomic_DNA"/>
</dbReference>
<evidence type="ECO:0000256" key="4">
    <source>
        <dbReference type="ARBA" id="ARBA00024045"/>
    </source>
</evidence>
<reference evidence="8" key="1">
    <citation type="journal article" date="2017" name="Nat. Commun.">
        <title>The asparagus genome sheds light on the origin and evolution of a young Y chromosome.</title>
        <authorList>
            <person name="Harkess A."/>
            <person name="Zhou J."/>
            <person name="Xu C."/>
            <person name="Bowers J.E."/>
            <person name="Van der Hulst R."/>
            <person name="Ayyampalayam S."/>
            <person name="Mercati F."/>
            <person name="Riccardi P."/>
            <person name="McKain M.R."/>
            <person name="Kakrana A."/>
            <person name="Tang H."/>
            <person name="Ray J."/>
            <person name="Groenendijk J."/>
            <person name="Arikit S."/>
            <person name="Mathioni S.M."/>
            <person name="Nakano M."/>
            <person name="Shan H."/>
            <person name="Telgmann-Rauber A."/>
            <person name="Kanno A."/>
            <person name="Yue Z."/>
            <person name="Chen H."/>
            <person name="Li W."/>
            <person name="Chen Y."/>
            <person name="Xu X."/>
            <person name="Zhang Y."/>
            <person name="Luo S."/>
            <person name="Chen H."/>
            <person name="Gao J."/>
            <person name="Mao Z."/>
            <person name="Pires J.C."/>
            <person name="Luo M."/>
            <person name="Kudrna D."/>
            <person name="Wing R.A."/>
            <person name="Meyers B.C."/>
            <person name="Yi K."/>
            <person name="Kong H."/>
            <person name="Lavrijsen P."/>
            <person name="Sunseri F."/>
            <person name="Falavigna A."/>
            <person name="Ye Y."/>
            <person name="Leebens-Mack J.H."/>
            <person name="Chen G."/>
        </authorList>
    </citation>
    <scope>NUCLEOTIDE SEQUENCE [LARGE SCALE GENOMIC DNA]</scope>
    <source>
        <strain evidence="8">cv. DH0086</strain>
    </source>
</reference>
<dbReference type="PROSITE" id="PS50846">
    <property type="entry name" value="HMA_2"/>
    <property type="match status" value="1"/>
</dbReference>
<dbReference type="CDD" id="cd00371">
    <property type="entry name" value="HMA"/>
    <property type="match status" value="1"/>
</dbReference>
<keyword evidence="3" id="KW-0636">Prenylation</keyword>
<keyword evidence="1" id="KW-0488">Methylation</keyword>
<dbReference type="Gramene" id="ONK78040">
    <property type="protein sequence ID" value="ONK78040"/>
    <property type="gene ID" value="A4U43_C02F13570"/>
</dbReference>
<keyword evidence="3" id="KW-0449">Lipoprotein</keyword>
<dbReference type="PANTHER" id="PTHR45868:SF93">
    <property type="entry name" value="OS12G0144600 PROTEIN"/>
    <property type="match status" value="1"/>
</dbReference>
<feature type="compositionally biased region" description="Basic and acidic residues" evidence="5">
    <location>
        <begin position="119"/>
        <end position="136"/>
    </location>
</feature>
<organism evidence="7 8">
    <name type="scientific">Asparagus officinalis</name>
    <name type="common">Garden asparagus</name>
    <dbReference type="NCBI Taxonomy" id="4686"/>
    <lineage>
        <taxon>Eukaryota</taxon>
        <taxon>Viridiplantae</taxon>
        <taxon>Streptophyta</taxon>
        <taxon>Embryophyta</taxon>
        <taxon>Tracheophyta</taxon>
        <taxon>Spermatophyta</taxon>
        <taxon>Magnoliopsida</taxon>
        <taxon>Liliopsida</taxon>
        <taxon>Asparagales</taxon>
        <taxon>Asparagaceae</taxon>
        <taxon>Asparagoideae</taxon>
        <taxon>Asparagus</taxon>
    </lineage>
</organism>
<feature type="region of interest" description="Disordered" evidence="5">
    <location>
        <begin position="74"/>
        <end position="175"/>
    </location>
</feature>
<proteinExistence type="inferred from homology"/>
<gene>
    <name evidence="7" type="ORF">A4U43_C02F13570</name>
</gene>
<dbReference type="GO" id="GO:0046872">
    <property type="term" value="F:metal ion binding"/>
    <property type="evidence" value="ECO:0007669"/>
    <property type="project" value="UniProtKB-KW"/>
</dbReference>
<accession>A0A5P1FN36</accession>
<sequence>MSKGDQNFLKIQTCVLKVHIHCDGCKQKVKKLLQKIDGVYTVSIDPDHGKVTVSGSVDPSTLIKKLSKSGKHAELLAPKGGSGNNNNNNKNNNISGNNNNFLEQLQKLKLEGGQSQQKDNGKPQKGKGGDSGERQEGPAASSEYVQRSEAASVEGLQLASPKGPEECQVQPPRRF</sequence>
<evidence type="ECO:0000256" key="5">
    <source>
        <dbReference type="SAM" id="MobiDB-lite"/>
    </source>
</evidence>
<evidence type="ECO:0000313" key="7">
    <source>
        <dbReference type="EMBL" id="ONK78040.1"/>
    </source>
</evidence>
<dbReference type="InterPro" id="IPR006121">
    <property type="entry name" value="HMA_dom"/>
</dbReference>
<dbReference type="Proteomes" id="UP000243459">
    <property type="component" value="Chromosome 2"/>
</dbReference>
<evidence type="ECO:0000256" key="2">
    <source>
        <dbReference type="ARBA" id="ARBA00022723"/>
    </source>
</evidence>
<dbReference type="FunFam" id="3.30.70.100:FF:000008">
    <property type="entry name" value="Copper transport protein ATOX1"/>
    <property type="match status" value="1"/>
</dbReference>
<dbReference type="SUPFAM" id="SSF55008">
    <property type="entry name" value="HMA, heavy metal-associated domain"/>
    <property type="match status" value="1"/>
</dbReference>
<evidence type="ECO:0000259" key="6">
    <source>
        <dbReference type="PROSITE" id="PS50846"/>
    </source>
</evidence>
<protein>
    <recommendedName>
        <fullName evidence="6">HMA domain-containing protein</fullName>
    </recommendedName>
</protein>